<keyword evidence="3" id="KW-1185">Reference proteome</keyword>
<feature type="region of interest" description="Disordered" evidence="1">
    <location>
        <begin position="1"/>
        <end position="20"/>
    </location>
</feature>
<dbReference type="Proteomes" id="UP001054889">
    <property type="component" value="Unassembled WGS sequence"/>
</dbReference>
<accession>A0AAV5FDS4</accession>
<dbReference type="EMBL" id="BQKI01000084">
    <property type="protein sequence ID" value="GJN33122.1"/>
    <property type="molecule type" value="Genomic_DNA"/>
</dbReference>
<gene>
    <name evidence="2" type="primary">gb21688</name>
    <name evidence="2" type="ORF">PR202_gb21688</name>
</gene>
<evidence type="ECO:0000313" key="2">
    <source>
        <dbReference type="EMBL" id="GJN33122.1"/>
    </source>
</evidence>
<evidence type="ECO:0000256" key="1">
    <source>
        <dbReference type="SAM" id="MobiDB-lite"/>
    </source>
</evidence>
<comment type="caution">
    <text evidence="2">The sequence shown here is derived from an EMBL/GenBank/DDBJ whole genome shotgun (WGS) entry which is preliminary data.</text>
</comment>
<proteinExistence type="predicted"/>
<name>A0AAV5FDS4_ELECO</name>
<evidence type="ECO:0000313" key="3">
    <source>
        <dbReference type="Proteomes" id="UP001054889"/>
    </source>
</evidence>
<feature type="region of interest" description="Disordered" evidence="1">
    <location>
        <begin position="82"/>
        <end position="109"/>
    </location>
</feature>
<reference evidence="2" key="1">
    <citation type="journal article" date="2018" name="DNA Res.">
        <title>Multiple hybrid de novo genome assembly of finger millet, an orphan allotetraploid crop.</title>
        <authorList>
            <person name="Hatakeyama M."/>
            <person name="Aluri S."/>
            <person name="Balachadran M.T."/>
            <person name="Sivarajan S.R."/>
            <person name="Patrignani A."/>
            <person name="Gruter S."/>
            <person name="Poveda L."/>
            <person name="Shimizu-Inatsugi R."/>
            <person name="Baeten J."/>
            <person name="Francoijs K.J."/>
            <person name="Nataraja K.N."/>
            <person name="Reddy Y.A.N."/>
            <person name="Phadnis S."/>
            <person name="Ravikumar R.L."/>
            <person name="Schlapbach R."/>
            <person name="Sreeman S.M."/>
            <person name="Shimizu K.K."/>
        </authorList>
    </citation>
    <scope>NUCLEOTIDE SEQUENCE</scope>
</reference>
<organism evidence="2 3">
    <name type="scientific">Eleusine coracana subsp. coracana</name>
    <dbReference type="NCBI Taxonomy" id="191504"/>
    <lineage>
        <taxon>Eukaryota</taxon>
        <taxon>Viridiplantae</taxon>
        <taxon>Streptophyta</taxon>
        <taxon>Embryophyta</taxon>
        <taxon>Tracheophyta</taxon>
        <taxon>Spermatophyta</taxon>
        <taxon>Magnoliopsida</taxon>
        <taxon>Liliopsida</taxon>
        <taxon>Poales</taxon>
        <taxon>Poaceae</taxon>
        <taxon>PACMAD clade</taxon>
        <taxon>Chloridoideae</taxon>
        <taxon>Cynodonteae</taxon>
        <taxon>Eleusininae</taxon>
        <taxon>Eleusine</taxon>
    </lineage>
</organism>
<sequence>MLREQSKATRRQCQDQPTHYTQIRRIQTRSVSEQRGNACGGKGMVPAIANVEERHLWYVELGEGGFQSAGVCVEEVELEKAPPEAAASPAVEDAGAGGGAGASETGEDHEEQVVVEAADAVHTISIGGLVVASASSARRRRRAEAAARPQLHLELDDCSASFQGCVI</sequence>
<reference evidence="2" key="2">
    <citation type="submission" date="2021-12" db="EMBL/GenBank/DDBJ databases">
        <title>Resequencing data analysis of finger millet.</title>
        <authorList>
            <person name="Hatakeyama M."/>
            <person name="Aluri S."/>
            <person name="Balachadran M.T."/>
            <person name="Sivarajan S.R."/>
            <person name="Poveda L."/>
            <person name="Shimizu-Inatsugi R."/>
            <person name="Schlapbach R."/>
            <person name="Sreeman S.M."/>
            <person name="Shimizu K.K."/>
        </authorList>
    </citation>
    <scope>NUCLEOTIDE SEQUENCE</scope>
</reference>
<dbReference type="AlphaFoldDB" id="A0AAV5FDS4"/>
<protein>
    <submittedName>
        <fullName evidence="2">Uncharacterized protein</fullName>
    </submittedName>
</protein>
<feature type="compositionally biased region" description="Low complexity" evidence="1">
    <location>
        <begin position="83"/>
        <end position="94"/>
    </location>
</feature>